<sequence length="623" mass="71232">MNMGTHSVWTGKDLFRNGVWCIKDMGTDEYKHLQALSQKRVSWASNEAYGHYMIYFCVVVIFLFFIKRIVYHFTDCSSRLSNGNSNLAKRFYYKAAAINRWVGYRRLPKLICNIFQLPSSLGNFLLIAGGCLFMLCYTFIPGYWYRECRGFGSPPLAVRTGLQSTALLPIIIILSGKTNLISQLTDISYEKLNVYHRWVSIMCCFLGWVHVIPFYIQAYREGGSERLAYFQSHNKYFVNGIPPLVFLTVLTIFSHSYIRAVWYELWLQIHWICAIGMYISLFIHAYPSLNAWKYLVATVVFWFAQLLWRAVRKGMLRPNGGFLRPNKCRIRRFTSNNEKEHFFEIVVENSNDFSWSPGQHLFVKIPGLRCLESHPFSILSICEPRGDSDIKLLVKTGGLGGLTRYLYDKLPDTGYTESNIYIDGPYGGCSRQTGSFESVFLMASGTGISAIIPFLNEACREIKKGESITEYVQLDWFIRQSENIEWILPELETIVSHYSDLVLQSSARVNIHVKEDMAGSDSEFMKHLRDSFSQSSSSESESKEELSLKPASTDLITIVNAKSNVLDIIKDAGEKLQPRNVFVVSGSDSMKTQVSNSVASLQARVFDNTNVQEIYLHSESFGW</sequence>
<dbReference type="PANTHER" id="PTHR32361:SF23">
    <property type="entry name" value="FERRIC-CHELATE REDUCTASE"/>
    <property type="match status" value="1"/>
</dbReference>
<dbReference type="Proteomes" id="UP000249293">
    <property type="component" value="Chromosome 5"/>
</dbReference>
<organism evidence="17 18">
    <name type="scientific">Pichia kudriavzevii</name>
    <name type="common">Yeast</name>
    <name type="synonym">Issatchenkia orientalis</name>
    <dbReference type="NCBI Taxonomy" id="4909"/>
    <lineage>
        <taxon>Eukaryota</taxon>
        <taxon>Fungi</taxon>
        <taxon>Dikarya</taxon>
        <taxon>Ascomycota</taxon>
        <taxon>Saccharomycotina</taxon>
        <taxon>Pichiomycetes</taxon>
        <taxon>Pichiales</taxon>
        <taxon>Pichiaceae</taxon>
        <taxon>Pichia</taxon>
    </lineage>
</organism>
<feature type="transmembrane region" description="Helical" evidence="15">
    <location>
        <begin position="265"/>
        <end position="285"/>
    </location>
</feature>
<comment type="similarity">
    <text evidence="2">Belongs to the ferric reductase (FRE) family.</text>
</comment>
<dbReference type="CDD" id="cd06186">
    <property type="entry name" value="NOX_Duox_like_FAD_NADP"/>
    <property type="match status" value="1"/>
</dbReference>
<evidence type="ECO:0000256" key="4">
    <source>
        <dbReference type="ARBA" id="ARBA00022448"/>
    </source>
</evidence>
<dbReference type="SFLD" id="SFLDS00052">
    <property type="entry name" value="Ferric_Reductase_Domain"/>
    <property type="match status" value="1"/>
</dbReference>
<evidence type="ECO:0000256" key="12">
    <source>
        <dbReference type="ARBA" id="ARBA00023065"/>
    </source>
</evidence>
<evidence type="ECO:0000256" key="11">
    <source>
        <dbReference type="ARBA" id="ARBA00023002"/>
    </source>
</evidence>
<keyword evidence="9" id="KW-0249">Electron transport</keyword>
<comment type="catalytic activity">
    <reaction evidence="14">
        <text>2 a Fe(II)-siderophore + NADP(+) + H(+) = 2 a Fe(III)-siderophore + NADPH</text>
        <dbReference type="Rhea" id="RHEA:28795"/>
        <dbReference type="Rhea" id="RHEA-COMP:11342"/>
        <dbReference type="Rhea" id="RHEA-COMP:11344"/>
        <dbReference type="ChEBI" id="CHEBI:15378"/>
        <dbReference type="ChEBI" id="CHEBI:29033"/>
        <dbReference type="ChEBI" id="CHEBI:29034"/>
        <dbReference type="ChEBI" id="CHEBI:57783"/>
        <dbReference type="ChEBI" id="CHEBI:58349"/>
        <dbReference type="EC" id="1.16.1.9"/>
    </reaction>
</comment>
<dbReference type="SUPFAM" id="SSF63380">
    <property type="entry name" value="Riboflavin synthase domain-like"/>
    <property type="match status" value="1"/>
</dbReference>
<dbReference type="GO" id="GO:0015677">
    <property type="term" value="P:copper ion import"/>
    <property type="evidence" value="ECO:0007669"/>
    <property type="project" value="TreeGrafter"/>
</dbReference>
<evidence type="ECO:0000256" key="7">
    <source>
        <dbReference type="ARBA" id="ARBA00022692"/>
    </source>
</evidence>
<dbReference type="PANTHER" id="PTHR32361">
    <property type="entry name" value="FERRIC/CUPRIC REDUCTASE TRANSMEMBRANE COMPONENT"/>
    <property type="match status" value="1"/>
</dbReference>
<dbReference type="GO" id="GO:0006826">
    <property type="term" value="P:iron ion transport"/>
    <property type="evidence" value="ECO:0007669"/>
    <property type="project" value="TreeGrafter"/>
</dbReference>
<feature type="transmembrane region" description="Helical" evidence="15">
    <location>
        <begin position="52"/>
        <end position="70"/>
    </location>
</feature>
<dbReference type="Gene3D" id="2.40.30.10">
    <property type="entry name" value="Translation factors"/>
    <property type="match status" value="1"/>
</dbReference>
<evidence type="ECO:0000256" key="3">
    <source>
        <dbReference type="ARBA" id="ARBA00012668"/>
    </source>
</evidence>
<keyword evidence="10 15" id="KW-1133">Transmembrane helix</keyword>
<dbReference type="GO" id="GO:0005886">
    <property type="term" value="C:plasma membrane"/>
    <property type="evidence" value="ECO:0007669"/>
    <property type="project" value="UniProtKB-SubCell"/>
</dbReference>
<feature type="transmembrane region" description="Helical" evidence="15">
    <location>
        <begin position="236"/>
        <end position="253"/>
    </location>
</feature>
<feature type="transmembrane region" description="Helical" evidence="15">
    <location>
        <begin position="156"/>
        <end position="174"/>
    </location>
</feature>
<dbReference type="VEuPathDB" id="FungiDB:C5L36_0E05840"/>
<feature type="transmembrane region" description="Helical" evidence="15">
    <location>
        <begin position="124"/>
        <end position="144"/>
    </location>
</feature>
<keyword evidence="8" id="KW-0274">FAD</keyword>
<dbReference type="RefSeq" id="XP_029324006.1">
    <property type="nucleotide sequence ID" value="XM_029468146.1"/>
</dbReference>
<dbReference type="Gene3D" id="3.40.50.80">
    <property type="entry name" value="Nucleotide-binding domain of ferredoxin-NADP reductase (FNR) module"/>
    <property type="match status" value="1"/>
</dbReference>
<dbReference type="InterPro" id="IPR039261">
    <property type="entry name" value="FNR_nucleotide-bd"/>
</dbReference>
<dbReference type="InterPro" id="IPR017927">
    <property type="entry name" value="FAD-bd_FR_type"/>
</dbReference>
<keyword evidence="6" id="KW-0285">Flavoprotein</keyword>
<dbReference type="InterPro" id="IPR017938">
    <property type="entry name" value="Riboflavin_synthase-like_b-brl"/>
</dbReference>
<keyword evidence="18" id="KW-1185">Reference proteome</keyword>
<feature type="transmembrane region" description="Helical" evidence="15">
    <location>
        <begin position="195"/>
        <end position="216"/>
    </location>
</feature>
<dbReference type="PROSITE" id="PS51384">
    <property type="entry name" value="FAD_FR"/>
    <property type="match status" value="1"/>
</dbReference>
<evidence type="ECO:0000313" key="18">
    <source>
        <dbReference type="Proteomes" id="UP000249293"/>
    </source>
</evidence>
<keyword evidence="12" id="KW-0406">Ion transport</keyword>
<keyword evidence="13 15" id="KW-0472">Membrane</keyword>
<dbReference type="EMBL" id="CP028777">
    <property type="protein sequence ID" value="AWU78530.1"/>
    <property type="molecule type" value="Genomic_DNA"/>
</dbReference>
<evidence type="ECO:0000256" key="1">
    <source>
        <dbReference type="ARBA" id="ARBA00004651"/>
    </source>
</evidence>
<dbReference type="InterPro" id="IPR013121">
    <property type="entry name" value="Fe_red_NAD-bd_6"/>
</dbReference>
<dbReference type="Pfam" id="PF08022">
    <property type="entry name" value="FAD_binding_8"/>
    <property type="match status" value="1"/>
</dbReference>
<name>A0A2U9RAJ6_PICKU</name>
<evidence type="ECO:0000256" key="6">
    <source>
        <dbReference type="ARBA" id="ARBA00022630"/>
    </source>
</evidence>
<dbReference type="GO" id="GO:0052851">
    <property type="term" value="F:ferric-chelate reductase (NADPH) activity"/>
    <property type="evidence" value="ECO:0007669"/>
    <property type="project" value="UniProtKB-EC"/>
</dbReference>
<evidence type="ECO:0000313" key="17">
    <source>
        <dbReference type="EMBL" id="AWU78530.1"/>
    </source>
</evidence>
<dbReference type="Pfam" id="PF01794">
    <property type="entry name" value="Ferric_reduct"/>
    <property type="match status" value="1"/>
</dbReference>
<evidence type="ECO:0000256" key="15">
    <source>
        <dbReference type="SAM" id="Phobius"/>
    </source>
</evidence>
<reference evidence="17 18" key="1">
    <citation type="submission" date="2018-06" db="EMBL/GenBank/DDBJ databases">
        <title>Population genomics shows no distinction between pathogenic Candida krusei and environmental Pichia kudriavzevii: One species, four names.</title>
        <authorList>
            <person name="Douglass A.P."/>
            <person name="Offei B."/>
            <person name="Braun-Galleani S."/>
            <person name="Coughlan A.Y."/>
            <person name="Martos A."/>
            <person name="Ortiz-Merino R.A."/>
            <person name="Byrne K.P."/>
            <person name="Wolfe K.H."/>
        </authorList>
    </citation>
    <scope>NUCLEOTIDE SEQUENCE [LARGE SCALE GENOMIC DNA]</scope>
    <source>
        <strain evidence="17 18">CBS573</strain>
    </source>
</reference>
<evidence type="ECO:0000256" key="9">
    <source>
        <dbReference type="ARBA" id="ARBA00022982"/>
    </source>
</evidence>
<comment type="subcellular location">
    <subcellularLocation>
        <location evidence="1">Cell membrane</location>
        <topology evidence="1">Multi-pass membrane protein</topology>
    </subcellularLocation>
</comment>
<gene>
    <name evidence="17" type="ORF">C5L36_0E05840</name>
</gene>
<keyword evidence="7 15" id="KW-0812">Transmembrane</keyword>
<dbReference type="AlphaFoldDB" id="A0A2U9RAJ6"/>
<dbReference type="GO" id="GO:0006879">
    <property type="term" value="P:intracellular iron ion homeostasis"/>
    <property type="evidence" value="ECO:0007669"/>
    <property type="project" value="TreeGrafter"/>
</dbReference>
<dbReference type="GeneID" id="40386389"/>
<evidence type="ECO:0000259" key="16">
    <source>
        <dbReference type="PROSITE" id="PS51384"/>
    </source>
</evidence>
<dbReference type="SFLD" id="SFLDG01168">
    <property type="entry name" value="Ferric_reductase_subgroup_(FRE"/>
    <property type="match status" value="1"/>
</dbReference>
<dbReference type="InterPro" id="IPR013112">
    <property type="entry name" value="FAD-bd_8"/>
</dbReference>
<dbReference type="SUPFAM" id="SSF52343">
    <property type="entry name" value="Ferredoxin reductase-like, C-terminal NADP-linked domain"/>
    <property type="match status" value="1"/>
</dbReference>
<protein>
    <recommendedName>
        <fullName evidence="3">ferric-chelate reductase (NADPH)</fullName>
        <ecNumber evidence="3">1.16.1.9</ecNumber>
    </recommendedName>
</protein>
<dbReference type="Pfam" id="PF08030">
    <property type="entry name" value="NAD_binding_6"/>
    <property type="match status" value="1"/>
</dbReference>
<keyword evidence="11" id="KW-0560">Oxidoreductase</keyword>
<evidence type="ECO:0000256" key="8">
    <source>
        <dbReference type="ARBA" id="ARBA00022827"/>
    </source>
</evidence>
<evidence type="ECO:0000256" key="2">
    <source>
        <dbReference type="ARBA" id="ARBA00006278"/>
    </source>
</evidence>
<evidence type="ECO:0000256" key="5">
    <source>
        <dbReference type="ARBA" id="ARBA00022475"/>
    </source>
</evidence>
<keyword evidence="4" id="KW-0813">Transport</keyword>
<dbReference type="EC" id="1.16.1.9" evidence="3"/>
<dbReference type="OrthoDB" id="17725at2759"/>
<evidence type="ECO:0000256" key="10">
    <source>
        <dbReference type="ARBA" id="ARBA00022989"/>
    </source>
</evidence>
<dbReference type="InterPro" id="IPR013130">
    <property type="entry name" value="Fe3_Rdtase_TM_dom"/>
</dbReference>
<dbReference type="InterPro" id="IPR051410">
    <property type="entry name" value="Ferric/Cupric_Reductase"/>
</dbReference>
<proteinExistence type="inferred from homology"/>
<dbReference type="KEGG" id="pkz:C5L36_0E05840"/>
<keyword evidence="5" id="KW-1003">Cell membrane</keyword>
<evidence type="ECO:0000256" key="13">
    <source>
        <dbReference type="ARBA" id="ARBA00023136"/>
    </source>
</evidence>
<evidence type="ECO:0000256" key="14">
    <source>
        <dbReference type="ARBA" id="ARBA00048483"/>
    </source>
</evidence>
<feature type="domain" description="FAD-binding FR-type" evidence="16">
    <location>
        <begin position="323"/>
        <end position="432"/>
    </location>
</feature>
<accession>A0A2U9RAJ6</accession>